<feature type="transmembrane region" description="Helical" evidence="8">
    <location>
        <begin position="392"/>
        <end position="417"/>
    </location>
</feature>
<dbReference type="Pfam" id="PF00361">
    <property type="entry name" value="Proton_antipo_M"/>
    <property type="match status" value="1"/>
</dbReference>
<evidence type="ECO:0000256" key="7">
    <source>
        <dbReference type="RuleBase" id="RU000320"/>
    </source>
</evidence>
<keyword evidence="5 8" id="KW-1133">Transmembrane helix</keyword>
<proteinExistence type="inferred from homology"/>
<organism evidence="10 11">
    <name type="scientific">Mesorhizobium denitrificans</name>
    <dbReference type="NCBI Taxonomy" id="2294114"/>
    <lineage>
        <taxon>Bacteria</taxon>
        <taxon>Pseudomonadati</taxon>
        <taxon>Pseudomonadota</taxon>
        <taxon>Alphaproteobacteria</taxon>
        <taxon>Hyphomicrobiales</taxon>
        <taxon>Phyllobacteriaceae</taxon>
        <taxon>Mesorhizobium</taxon>
    </lineage>
</organism>
<evidence type="ECO:0000256" key="4">
    <source>
        <dbReference type="ARBA" id="ARBA00022692"/>
    </source>
</evidence>
<dbReference type="RefSeq" id="WP_116625081.1">
    <property type="nucleotide sequence ID" value="NZ_QURN01000014.1"/>
</dbReference>
<evidence type="ECO:0000256" key="5">
    <source>
        <dbReference type="ARBA" id="ARBA00022989"/>
    </source>
</evidence>
<evidence type="ECO:0000256" key="6">
    <source>
        <dbReference type="ARBA" id="ARBA00023136"/>
    </source>
</evidence>
<dbReference type="PANTHER" id="PTHR42703:SF1">
    <property type="entry name" value="NA(+)_H(+) ANTIPORTER SUBUNIT D1"/>
    <property type="match status" value="1"/>
</dbReference>
<feature type="transmembrane region" description="Helical" evidence="8">
    <location>
        <begin position="231"/>
        <end position="251"/>
    </location>
</feature>
<feature type="transmembrane region" description="Helical" evidence="8">
    <location>
        <begin position="207"/>
        <end position="225"/>
    </location>
</feature>
<dbReference type="GO" id="GO:0008137">
    <property type="term" value="F:NADH dehydrogenase (ubiquinone) activity"/>
    <property type="evidence" value="ECO:0007669"/>
    <property type="project" value="InterPro"/>
</dbReference>
<keyword evidence="4 7" id="KW-0812">Transmembrane</keyword>
<comment type="similarity">
    <text evidence="2">Belongs to the CPA3 antiporters (TC 2.A.63) subunit D family.</text>
</comment>
<evidence type="ECO:0000313" key="11">
    <source>
        <dbReference type="Proteomes" id="UP000262379"/>
    </source>
</evidence>
<feature type="transmembrane region" description="Helical" evidence="8">
    <location>
        <begin position="332"/>
        <end position="351"/>
    </location>
</feature>
<feature type="transmembrane region" description="Helical" evidence="8">
    <location>
        <begin position="114"/>
        <end position="142"/>
    </location>
</feature>
<sequence length="533" mass="56222">MDLSNHLIIAPILLPLLTGALLLLFDERKHTLKALLSVGSTLLLVAMGMVLLRVADSGTASVYLLGNWAAPFGIVLVLDRLSAVMLLVTSLLAIASLFFSLARWDKMGSHFHSLFQFLLMGLNGAFLTGDLFNLFVFFEVVLSASYGLLLHGSGPHRVRAGLHYIAMNLAASFLFLVGVALIYGVTGTLNMADLVGRIGEVPPENRFLLEAGAAILGIAFLVKAGMWPLCFWLPSAYSAAAAPVAAIFAVLSKMGIYVLLRLSPLLFGAAAGSSAGFDDKWLFAGGLVTLAFGTIGVLASQAMVRLAAFSVLVSSGTLLAAVAMSGDRSTAAALYYMISSTLTIGALFLLIELLERAQDPAAAVLSVTMEAYGDGDEDEPEEEVGVTIPATLAILGVSFGVCGILLSGLPPLSGFVGKFALLSAAIDAGNKISTLNWFFFGLLITSGLFAMVAMVRAGIRIFWAPVEIIVPRVRVIEFVPVAFLLILCIWMTAQAGPTMRYLDAAANALHDPTGYVHDVLSAAPIPSPKEAGH</sequence>
<feature type="transmembrane region" description="Helical" evidence="8">
    <location>
        <begin position="6"/>
        <end position="25"/>
    </location>
</feature>
<feature type="transmembrane region" description="Helical" evidence="8">
    <location>
        <begin position="306"/>
        <end position="326"/>
    </location>
</feature>
<evidence type="ECO:0000256" key="3">
    <source>
        <dbReference type="ARBA" id="ARBA00022475"/>
    </source>
</evidence>
<dbReference type="Proteomes" id="UP000262379">
    <property type="component" value="Unassembled WGS sequence"/>
</dbReference>
<dbReference type="PANTHER" id="PTHR42703">
    <property type="entry name" value="NADH DEHYDROGENASE"/>
    <property type="match status" value="1"/>
</dbReference>
<evidence type="ECO:0000259" key="9">
    <source>
        <dbReference type="Pfam" id="PF00361"/>
    </source>
</evidence>
<keyword evidence="6 8" id="KW-0472">Membrane</keyword>
<feature type="transmembrane region" description="Helical" evidence="8">
    <location>
        <begin position="81"/>
        <end position="102"/>
    </location>
</feature>
<comment type="caution">
    <text evidence="10">The sequence shown here is derived from an EMBL/GenBank/DDBJ whole genome shotgun (WGS) entry which is preliminary data.</text>
</comment>
<dbReference type="GO" id="GO:0042773">
    <property type="term" value="P:ATP synthesis coupled electron transport"/>
    <property type="evidence" value="ECO:0007669"/>
    <property type="project" value="InterPro"/>
</dbReference>
<dbReference type="NCBIfam" id="NF009309">
    <property type="entry name" value="PRK12666.1"/>
    <property type="match status" value="1"/>
</dbReference>
<gene>
    <name evidence="10" type="ORF">DY251_16860</name>
</gene>
<dbReference type="PRINTS" id="PR01437">
    <property type="entry name" value="NUOXDRDTASE4"/>
</dbReference>
<dbReference type="InterPro" id="IPR003918">
    <property type="entry name" value="NADH_UbQ_OxRdtase"/>
</dbReference>
<name>A0A371X932_9HYPH</name>
<dbReference type="InterPro" id="IPR001750">
    <property type="entry name" value="ND/Mrp_TM"/>
</dbReference>
<dbReference type="EMBL" id="QURN01000014">
    <property type="protein sequence ID" value="RFC65710.1"/>
    <property type="molecule type" value="Genomic_DNA"/>
</dbReference>
<protein>
    <submittedName>
        <fullName evidence="10">Monovalent cation/H+ antiporter subunit D</fullName>
    </submittedName>
</protein>
<feature type="domain" description="NADH:quinone oxidoreductase/Mrp antiporter transmembrane" evidence="9">
    <location>
        <begin position="129"/>
        <end position="432"/>
    </location>
</feature>
<evidence type="ECO:0000256" key="8">
    <source>
        <dbReference type="SAM" id="Phobius"/>
    </source>
</evidence>
<comment type="subcellular location">
    <subcellularLocation>
        <location evidence="1">Cell membrane</location>
        <topology evidence="1">Multi-pass membrane protein</topology>
    </subcellularLocation>
    <subcellularLocation>
        <location evidence="7">Membrane</location>
        <topology evidence="7">Multi-pass membrane protein</topology>
    </subcellularLocation>
</comment>
<dbReference type="AlphaFoldDB" id="A0A371X932"/>
<keyword evidence="11" id="KW-1185">Reference proteome</keyword>
<feature type="transmembrane region" description="Helical" evidence="8">
    <location>
        <begin position="281"/>
        <end position="299"/>
    </location>
</feature>
<dbReference type="GO" id="GO:0005886">
    <property type="term" value="C:plasma membrane"/>
    <property type="evidence" value="ECO:0007669"/>
    <property type="project" value="UniProtKB-SubCell"/>
</dbReference>
<keyword evidence="3" id="KW-1003">Cell membrane</keyword>
<accession>A0A371X932</accession>
<evidence type="ECO:0000256" key="2">
    <source>
        <dbReference type="ARBA" id="ARBA00005346"/>
    </source>
</evidence>
<reference evidence="11" key="1">
    <citation type="submission" date="2018-08" db="EMBL/GenBank/DDBJ databases">
        <authorList>
            <person name="Im W.T."/>
        </authorList>
    </citation>
    <scope>NUCLEOTIDE SEQUENCE [LARGE SCALE GENOMIC DNA]</scope>
    <source>
        <strain evidence="11">LA-28</strain>
    </source>
</reference>
<evidence type="ECO:0000313" key="10">
    <source>
        <dbReference type="EMBL" id="RFC65710.1"/>
    </source>
</evidence>
<feature type="transmembrane region" description="Helical" evidence="8">
    <location>
        <begin position="437"/>
        <end position="463"/>
    </location>
</feature>
<dbReference type="InterPro" id="IPR050586">
    <property type="entry name" value="CPA3_Na-H_Antiporter_D"/>
</dbReference>
<feature type="transmembrane region" description="Helical" evidence="8">
    <location>
        <begin position="162"/>
        <end position="186"/>
    </location>
</feature>
<evidence type="ECO:0000256" key="1">
    <source>
        <dbReference type="ARBA" id="ARBA00004651"/>
    </source>
</evidence>
<feature type="transmembrane region" description="Helical" evidence="8">
    <location>
        <begin position="475"/>
        <end position="493"/>
    </location>
</feature>
<feature type="transmembrane region" description="Helical" evidence="8">
    <location>
        <begin position="34"/>
        <end position="55"/>
    </location>
</feature>